<keyword evidence="4" id="KW-1185">Reference proteome</keyword>
<feature type="transmembrane region" description="Helical" evidence="2">
    <location>
        <begin position="39"/>
        <end position="61"/>
    </location>
</feature>
<gene>
    <name evidence="3" type="ordered locus">Trebr_0630</name>
</gene>
<reference evidence="4" key="1">
    <citation type="submission" date="2011-04" db="EMBL/GenBank/DDBJ databases">
        <title>The complete genome of Treponema brennaborense DSM 12168.</title>
        <authorList>
            <person name="Lucas S."/>
            <person name="Han J."/>
            <person name="Lapidus A."/>
            <person name="Bruce D."/>
            <person name="Goodwin L."/>
            <person name="Pitluck S."/>
            <person name="Peters L."/>
            <person name="Kyrpides N."/>
            <person name="Mavromatis K."/>
            <person name="Ivanova N."/>
            <person name="Mikhailova N."/>
            <person name="Pagani I."/>
            <person name="Teshima H."/>
            <person name="Detter J.C."/>
            <person name="Tapia R."/>
            <person name="Han C."/>
            <person name="Land M."/>
            <person name="Hauser L."/>
            <person name="Markowitz V."/>
            <person name="Cheng J.-F."/>
            <person name="Hugenholtz P."/>
            <person name="Woyke T."/>
            <person name="Wu D."/>
            <person name="Gronow S."/>
            <person name="Wellnitz S."/>
            <person name="Brambilla E."/>
            <person name="Klenk H.-P."/>
            <person name="Eisen J.A."/>
        </authorList>
    </citation>
    <scope>NUCLEOTIDE SEQUENCE [LARGE SCALE GENOMIC DNA]</scope>
    <source>
        <strain evidence="4">DSM 12168 / CIP 105900 / DD5/3</strain>
    </source>
</reference>
<keyword evidence="2" id="KW-0472">Membrane</keyword>
<keyword evidence="2" id="KW-1133">Transmembrane helix</keyword>
<evidence type="ECO:0008006" key="5">
    <source>
        <dbReference type="Google" id="ProtNLM"/>
    </source>
</evidence>
<dbReference type="KEGG" id="tbe:Trebr_0630"/>
<dbReference type="EMBL" id="CP002696">
    <property type="protein sequence ID" value="AEE16072.1"/>
    <property type="molecule type" value="Genomic_DNA"/>
</dbReference>
<feature type="region of interest" description="Disordered" evidence="1">
    <location>
        <begin position="64"/>
        <end position="142"/>
    </location>
</feature>
<dbReference type="AlphaFoldDB" id="F4LPY0"/>
<dbReference type="HOGENOM" id="CLU_1814946_0_0_12"/>
<accession>F4LPY0</accession>
<dbReference type="RefSeq" id="WP_013757791.1">
    <property type="nucleotide sequence ID" value="NC_015500.1"/>
</dbReference>
<organism evidence="3 4">
    <name type="scientific">Treponema brennaborense (strain DSM 12168 / CIP 105900 / DD5/3)</name>
    <dbReference type="NCBI Taxonomy" id="906968"/>
    <lineage>
        <taxon>Bacteria</taxon>
        <taxon>Pseudomonadati</taxon>
        <taxon>Spirochaetota</taxon>
        <taxon>Spirochaetia</taxon>
        <taxon>Spirochaetales</taxon>
        <taxon>Treponemataceae</taxon>
        <taxon>Treponema</taxon>
    </lineage>
</organism>
<evidence type="ECO:0000313" key="3">
    <source>
        <dbReference type="EMBL" id="AEE16072.1"/>
    </source>
</evidence>
<name>F4LPY0_TREBD</name>
<dbReference type="Proteomes" id="UP000006546">
    <property type="component" value="Chromosome"/>
</dbReference>
<evidence type="ECO:0000313" key="4">
    <source>
        <dbReference type="Proteomes" id="UP000006546"/>
    </source>
</evidence>
<keyword evidence="2" id="KW-0812">Transmembrane</keyword>
<dbReference type="OrthoDB" id="371372at2"/>
<evidence type="ECO:0000256" key="1">
    <source>
        <dbReference type="SAM" id="MobiDB-lite"/>
    </source>
</evidence>
<proteinExistence type="predicted"/>
<evidence type="ECO:0000256" key="2">
    <source>
        <dbReference type="SAM" id="Phobius"/>
    </source>
</evidence>
<dbReference type="STRING" id="906968.Trebr_0630"/>
<sequence length="142" mass="14808">MPWRLISFIVCLILITIFAGFNLDNKCNISFGFTVLPNIPIFLSLMASFLIGVVVMLPFTFGKRRKDRRSQPGASAVPNEAGKSSAAGKPSVAGKATAKTPVVKTSAAAKKAPPQQNTSFPDGSKADGSKPSAAGSQPKSGL</sequence>
<dbReference type="eggNOG" id="ENOG502ZEAI">
    <property type="taxonomic scope" value="Bacteria"/>
</dbReference>
<protein>
    <recommendedName>
        <fullName evidence="5">Lipopolysaccharide assembly protein A domain-containing protein</fullName>
    </recommendedName>
</protein>